<sequence length="303" mass="35110">MSYISTDYPQFLPCWGRLPVEQYLIRYWSHSSSETADDQRKRLIYENIQLDEIPKEWDPTDFGEASSWKPTNADTGPAFTSNRIPTDEEIATILRPWRSDDMRKRAWQIWCGRTSEWYGDIADCLDLNNTELFNFGSDWRRIFAILLKIAGCRVHDPRYDARDINNGVEIEPSVHARPRDRKGKTPKLGENPNVLLEKGGTAARDMLHTASLSWIIIVDKETFETDELARTHYRVYLDGMWMAWEYGGHCGPMIGEGVFGENSLLTSESGRRFSRLTDYLEYDDGVNEDEIVLGRRAVDRRIN</sequence>
<evidence type="ECO:0000313" key="2">
    <source>
        <dbReference type="EMBL" id="KAL2815106.1"/>
    </source>
</evidence>
<feature type="region of interest" description="Disordered" evidence="1">
    <location>
        <begin position="171"/>
        <end position="194"/>
    </location>
</feature>
<accession>A0ABR4HI11</accession>
<proteinExistence type="predicted"/>
<keyword evidence="3" id="KW-1185">Reference proteome</keyword>
<dbReference type="EMBL" id="JBFXLT010000029">
    <property type="protein sequence ID" value="KAL2815106.1"/>
    <property type="molecule type" value="Genomic_DNA"/>
</dbReference>
<dbReference type="Proteomes" id="UP001610334">
    <property type="component" value="Unassembled WGS sequence"/>
</dbReference>
<reference evidence="2 3" key="1">
    <citation type="submission" date="2024-07" db="EMBL/GenBank/DDBJ databases">
        <title>Section-level genome sequencing and comparative genomics of Aspergillus sections Usti and Cavernicolus.</title>
        <authorList>
            <consortium name="Lawrence Berkeley National Laboratory"/>
            <person name="Nybo J.L."/>
            <person name="Vesth T.C."/>
            <person name="Theobald S."/>
            <person name="Frisvad J.C."/>
            <person name="Larsen T.O."/>
            <person name="Kjaerboelling I."/>
            <person name="Rothschild-Mancinelli K."/>
            <person name="Lyhne E.K."/>
            <person name="Kogle M.E."/>
            <person name="Barry K."/>
            <person name="Clum A."/>
            <person name="Na H."/>
            <person name="Ledsgaard L."/>
            <person name="Lin J."/>
            <person name="Lipzen A."/>
            <person name="Kuo A."/>
            <person name="Riley R."/>
            <person name="Mondo S."/>
            <person name="Labutti K."/>
            <person name="Haridas S."/>
            <person name="Pangalinan J."/>
            <person name="Salamov A.A."/>
            <person name="Simmons B.A."/>
            <person name="Magnuson J.K."/>
            <person name="Chen J."/>
            <person name="Drula E."/>
            <person name="Henrissat B."/>
            <person name="Wiebenga A."/>
            <person name="Lubbers R.J."/>
            <person name="Gomes A.C."/>
            <person name="Makela M.R."/>
            <person name="Stajich J."/>
            <person name="Grigoriev I.V."/>
            <person name="Mortensen U.H."/>
            <person name="De Vries R.P."/>
            <person name="Baker S.E."/>
            <person name="Andersen M.R."/>
        </authorList>
    </citation>
    <scope>NUCLEOTIDE SEQUENCE [LARGE SCALE GENOMIC DNA]</scope>
    <source>
        <strain evidence="2 3">CBS 588.65</strain>
    </source>
</reference>
<evidence type="ECO:0000256" key="1">
    <source>
        <dbReference type="SAM" id="MobiDB-lite"/>
    </source>
</evidence>
<gene>
    <name evidence="2" type="ORF">BJX63DRAFT_442109</name>
</gene>
<comment type="caution">
    <text evidence="2">The sequence shown here is derived from an EMBL/GenBank/DDBJ whole genome shotgun (WGS) entry which is preliminary data.</text>
</comment>
<evidence type="ECO:0000313" key="3">
    <source>
        <dbReference type="Proteomes" id="UP001610334"/>
    </source>
</evidence>
<feature type="compositionally biased region" description="Basic residues" evidence="1">
    <location>
        <begin position="176"/>
        <end position="185"/>
    </location>
</feature>
<organism evidence="2 3">
    <name type="scientific">Aspergillus granulosus</name>
    <dbReference type="NCBI Taxonomy" id="176169"/>
    <lineage>
        <taxon>Eukaryota</taxon>
        <taxon>Fungi</taxon>
        <taxon>Dikarya</taxon>
        <taxon>Ascomycota</taxon>
        <taxon>Pezizomycotina</taxon>
        <taxon>Eurotiomycetes</taxon>
        <taxon>Eurotiomycetidae</taxon>
        <taxon>Eurotiales</taxon>
        <taxon>Aspergillaceae</taxon>
        <taxon>Aspergillus</taxon>
        <taxon>Aspergillus subgen. Nidulantes</taxon>
    </lineage>
</organism>
<name>A0ABR4HI11_9EURO</name>
<protein>
    <submittedName>
        <fullName evidence="2">Uncharacterized protein</fullName>
    </submittedName>
</protein>